<accession>A0AAE0GHZ3</accession>
<dbReference type="PRINTS" id="PR00081">
    <property type="entry name" value="GDHRDH"/>
</dbReference>
<evidence type="ECO:0000256" key="1">
    <source>
        <dbReference type="ARBA" id="ARBA00006484"/>
    </source>
</evidence>
<dbReference type="InterPro" id="IPR036291">
    <property type="entry name" value="NAD(P)-bd_dom_sf"/>
</dbReference>
<organism evidence="3 4">
    <name type="scientific">Cymbomonas tetramitiformis</name>
    <dbReference type="NCBI Taxonomy" id="36881"/>
    <lineage>
        <taxon>Eukaryota</taxon>
        <taxon>Viridiplantae</taxon>
        <taxon>Chlorophyta</taxon>
        <taxon>Pyramimonadophyceae</taxon>
        <taxon>Pyramimonadales</taxon>
        <taxon>Pyramimonadaceae</taxon>
        <taxon>Cymbomonas</taxon>
    </lineage>
</organism>
<dbReference type="InterPro" id="IPR020904">
    <property type="entry name" value="Sc_DH/Rdtase_CS"/>
</dbReference>
<name>A0AAE0GHZ3_9CHLO</name>
<dbReference type="Gene3D" id="3.40.50.720">
    <property type="entry name" value="NAD(P)-binding Rossmann-like Domain"/>
    <property type="match status" value="1"/>
</dbReference>
<dbReference type="PROSITE" id="PS00061">
    <property type="entry name" value="ADH_SHORT"/>
    <property type="match status" value="1"/>
</dbReference>
<dbReference type="SUPFAM" id="SSF51735">
    <property type="entry name" value="NAD(P)-binding Rossmann-fold domains"/>
    <property type="match status" value="1"/>
</dbReference>
<comment type="caution">
    <text evidence="3">The sequence shown here is derived from an EMBL/GenBank/DDBJ whole genome shotgun (WGS) entry which is preliminary data.</text>
</comment>
<proteinExistence type="inferred from homology"/>
<dbReference type="PANTHER" id="PTHR42901">
    <property type="entry name" value="ALCOHOL DEHYDROGENASE"/>
    <property type="match status" value="1"/>
</dbReference>
<dbReference type="Pfam" id="PF00106">
    <property type="entry name" value="adh_short"/>
    <property type="match status" value="1"/>
</dbReference>
<gene>
    <name evidence="3" type="ORF">CYMTET_14211</name>
</gene>
<dbReference type="AlphaFoldDB" id="A0AAE0GHZ3"/>
<evidence type="ECO:0000313" key="4">
    <source>
        <dbReference type="Proteomes" id="UP001190700"/>
    </source>
</evidence>
<feature type="non-terminal residue" evidence="3">
    <location>
        <position position="1"/>
    </location>
</feature>
<comment type="similarity">
    <text evidence="1">Belongs to the short-chain dehydrogenases/reductases (SDR) family.</text>
</comment>
<evidence type="ECO:0000313" key="3">
    <source>
        <dbReference type="EMBL" id="KAK3277806.1"/>
    </source>
</evidence>
<keyword evidence="2" id="KW-0560">Oxidoreductase</keyword>
<reference evidence="3 4" key="1">
    <citation type="journal article" date="2015" name="Genome Biol. Evol.">
        <title>Comparative Genomics of a Bacterivorous Green Alga Reveals Evolutionary Causalities and Consequences of Phago-Mixotrophic Mode of Nutrition.</title>
        <authorList>
            <person name="Burns J.A."/>
            <person name="Paasch A."/>
            <person name="Narechania A."/>
            <person name="Kim E."/>
        </authorList>
    </citation>
    <scope>NUCLEOTIDE SEQUENCE [LARGE SCALE GENOMIC DNA]</scope>
    <source>
        <strain evidence="3 4">PLY_AMNH</strain>
    </source>
</reference>
<dbReference type="PANTHER" id="PTHR42901:SF1">
    <property type="entry name" value="ALCOHOL DEHYDROGENASE"/>
    <property type="match status" value="1"/>
</dbReference>
<dbReference type="InterPro" id="IPR002347">
    <property type="entry name" value="SDR_fam"/>
</dbReference>
<keyword evidence="4" id="KW-1185">Reference proteome</keyword>
<dbReference type="GO" id="GO:0016491">
    <property type="term" value="F:oxidoreductase activity"/>
    <property type="evidence" value="ECO:0007669"/>
    <property type="project" value="UniProtKB-KW"/>
</dbReference>
<sequence length="197" mass="21194">LAVQYGVRPAEVPTTGRQVTGFFDKSPLAAQLCNLECNATAAVSISHHFVQKMQEDKLRGAIVFTSSAAAMMPGPFSVMYASSKAFMSQFAASLAAEVKSKGIDVCAVHPSPVASNFYDKAHKLDAMEFFKQFSVSPDALPDVIFASIGRSVLRDIGGVCIMFRLVTKFVDTNFLAMITAATAHTMADYKRYSSGGK</sequence>
<evidence type="ECO:0000256" key="2">
    <source>
        <dbReference type="ARBA" id="ARBA00023002"/>
    </source>
</evidence>
<dbReference type="EMBL" id="LGRX02005887">
    <property type="protein sequence ID" value="KAK3277806.1"/>
    <property type="molecule type" value="Genomic_DNA"/>
</dbReference>
<evidence type="ECO:0008006" key="5">
    <source>
        <dbReference type="Google" id="ProtNLM"/>
    </source>
</evidence>
<protein>
    <recommendedName>
        <fullName evidence="5">Short-chain dehydrogenase</fullName>
    </recommendedName>
</protein>
<dbReference type="Proteomes" id="UP001190700">
    <property type="component" value="Unassembled WGS sequence"/>
</dbReference>